<dbReference type="PANTHER" id="PTHR16932">
    <property type="entry name" value="INTERFERON ALPHA-INDUCIBLE PROTEIN 27"/>
    <property type="match status" value="1"/>
</dbReference>
<keyword evidence="4" id="KW-1133">Transmembrane helix</keyword>
<name>A0A3Q0CMA9_MESAU</name>
<gene>
    <name evidence="7" type="primary">LOC106020766</name>
</gene>
<evidence type="ECO:0000313" key="6">
    <source>
        <dbReference type="Proteomes" id="UP000886700"/>
    </source>
</evidence>
<evidence type="ECO:0000313" key="7">
    <source>
        <dbReference type="RefSeq" id="XP_021081837.1"/>
    </source>
</evidence>
<dbReference type="AlphaFoldDB" id="A0A3Q0CMA9"/>
<protein>
    <submittedName>
        <fullName evidence="7">Interferon alpha-inducible protein 27-like protein 2A</fullName>
    </submittedName>
</protein>
<dbReference type="InterPro" id="IPR038213">
    <property type="entry name" value="IFI6/IFI27-like_sf"/>
</dbReference>
<evidence type="ECO:0000256" key="5">
    <source>
        <dbReference type="ARBA" id="ARBA00023136"/>
    </source>
</evidence>
<keyword evidence="3" id="KW-0812">Transmembrane</keyword>
<comment type="subcellular location">
    <subcellularLocation>
        <location evidence="1">Membrane</location>
        <topology evidence="1">Multi-pass membrane protein</topology>
    </subcellularLocation>
</comment>
<reference evidence="7" key="1">
    <citation type="submission" date="2025-08" db="UniProtKB">
        <authorList>
            <consortium name="RefSeq"/>
        </authorList>
    </citation>
    <scope>IDENTIFICATION</scope>
    <source>
        <tissue evidence="7">Liver</tissue>
    </source>
</reference>
<dbReference type="GO" id="GO:0001836">
    <property type="term" value="P:release of cytochrome c from mitochondria"/>
    <property type="evidence" value="ECO:0007669"/>
    <property type="project" value="TreeGrafter"/>
</dbReference>
<dbReference type="RefSeq" id="XP_021081837.1">
    <property type="nucleotide sequence ID" value="XM_021226178.2"/>
</dbReference>
<keyword evidence="6" id="KW-1185">Reference proteome</keyword>
<dbReference type="GO" id="GO:0097193">
    <property type="term" value="P:intrinsic apoptotic signaling pathway"/>
    <property type="evidence" value="ECO:0007669"/>
    <property type="project" value="TreeGrafter"/>
</dbReference>
<evidence type="ECO:0000256" key="1">
    <source>
        <dbReference type="ARBA" id="ARBA00004141"/>
    </source>
</evidence>
<sequence length="89" mass="7953">MLSVIIGAAIGGAGTLIAAPIALGAVGFTGAGIAAGSIAANMMSAAAIANGGGVAAGSLVATLQSGVVGFSITANTILDSVGAANGALL</sequence>
<evidence type="ECO:0000256" key="2">
    <source>
        <dbReference type="ARBA" id="ARBA00007262"/>
    </source>
</evidence>
<dbReference type="Proteomes" id="UP000886700">
    <property type="component" value="Unplaced"/>
</dbReference>
<dbReference type="PANTHER" id="PTHR16932:SF2">
    <property type="entry name" value="INTERFERON ALPHA-INDUCIBLE PROTEIN 27, MITOCHONDRIAL"/>
    <property type="match status" value="1"/>
</dbReference>
<proteinExistence type="inferred from homology"/>
<organism evidence="6 7">
    <name type="scientific">Mesocricetus auratus</name>
    <name type="common">Golden hamster</name>
    <dbReference type="NCBI Taxonomy" id="10036"/>
    <lineage>
        <taxon>Eukaryota</taxon>
        <taxon>Metazoa</taxon>
        <taxon>Chordata</taxon>
        <taxon>Craniata</taxon>
        <taxon>Vertebrata</taxon>
        <taxon>Euteleostomi</taxon>
        <taxon>Mammalia</taxon>
        <taxon>Eutheria</taxon>
        <taxon>Euarchontoglires</taxon>
        <taxon>Glires</taxon>
        <taxon>Rodentia</taxon>
        <taxon>Myomorpha</taxon>
        <taxon>Muroidea</taxon>
        <taxon>Cricetidae</taxon>
        <taxon>Cricetinae</taxon>
        <taxon>Mesocricetus</taxon>
    </lineage>
</organism>
<dbReference type="GeneID" id="106020766"/>
<keyword evidence="5" id="KW-0472">Membrane</keyword>
<comment type="similarity">
    <text evidence="2">Belongs to the IFI6/IFI27 family.</text>
</comment>
<dbReference type="InterPro" id="IPR009311">
    <property type="entry name" value="IFI6/IFI27-like"/>
</dbReference>
<evidence type="ECO:0000256" key="4">
    <source>
        <dbReference type="ARBA" id="ARBA00022989"/>
    </source>
</evidence>
<dbReference type="Pfam" id="PF06140">
    <property type="entry name" value="Ifi-6-16"/>
    <property type="match status" value="1"/>
</dbReference>
<dbReference type="GO" id="GO:0031966">
    <property type="term" value="C:mitochondrial membrane"/>
    <property type="evidence" value="ECO:0007669"/>
    <property type="project" value="TreeGrafter"/>
</dbReference>
<dbReference type="KEGG" id="maua:106020766"/>
<evidence type="ECO:0000256" key="3">
    <source>
        <dbReference type="ARBA" id="ARBA00022692"/>
    </source>
</evidence>
<accession>A0A3Q0CMA9</accession>
<dbReference type="Gene3D" id="6.10.110.10">
    <property type="match status" value="1"/>
</dbReference>